<gene>
    <name evidence="2" type="ORF">Bpfe_013530</name>
</gene>
<protein>
    <submittedName>
        <fullName evidence="2">Uncharacterized protein</fullName>
    </submittedName>
</protein>
<proteinExistence type="predicted"/>
<dbReference type="InterPro" id="IPR008979">
    <property type="entry name" value="Galactose-bd-like_sf"/>
</dbReference>
<sequence length="469" mass="52762">MAYQALSECPVGWFGSLCNKICRCENLECETDGECKTKRCLPGFFGKQCQYVDSIMSAEVSQEELKSRNATKCQTSFIALSPLVIKFNSETRISWIQIEGFAEEDLLGLALTFVQTPNKSCYKGPCQRRRDIYLDPNTLVINCDIGNYVCQLNITFEETRIERRLCAVYVRGGRNLALKQATTMSTSTVNETGMVSDGSLAVDGRLDECAATRNDDLLWTLKLHFYSSVVLSEIVIYFRPSKENQIFLLQLHADENDTIMVYRGEVHPRVSLVPTPDRFIRILELSLQHANAQMTVCELEAYGECAPPMFGPDCTDICSMECKNYTCSYEGYCRYCKNQTKALHCVDCLKGCGARDNIKTETTDYVISGLRVSPVLSYIMIIIFICVLIMATTDGVRGFLARKKPLVQKYTKEVEKKKPAKRRTTLTRKTSIKRLTFQAPSTELIGDSSLLQSINSFPSAKSLPSETSI</sequence>
<comment type="caution">
    <text evidence="2">The sequence shown here is derived from an EMBL/GenBank/DDBJ whole genome shotgun (WGS) entry which is preliminary data.</text>
</comment>
<name>A0AAD8BMR0_BIOPF</name>
<reference evidence="2" key="2">
    <citation type="submission" date="2023-04" db="EMBL/GenBank/DDBJ databases">
        <authorList>
            <person name="Bu L."/>
            <person name="Lu L."/>
            <person name="Laidemitt M.R."/>
            <person name="Zhang S.M."/>
            <person name="Mutuku M."/>
            <person name="Mkoji G."/>
            <person name="Steinauer M."/>
            <person name="Loker E.S."/>
        </authorList>
    </citation>
    <scope>NUCLEOTIDE SEQUENCE</scope>
    <source>
        <strain evidence="2">KasaAsao</strain>
        <tissue evidence="2">Whole Snail</tissue>
    </source>
</reference>
<keyword evidence="1" id="KW-0472">Membrane</keyword>
<dbReference type="EMBL" id="JASAOG010000057">
    <property type="protein sequence ID" value="KAK0057166.1"/>
    <property type="molecule type" value="Genomic_DNA"/>
</dbReference>
<keyword evidence="1" id="KW-1133">Transmembrane helix</keyword>
<keyword evidence="3" id="KW-1185">Reference proteome</keyword>
<feature type="transmembrane region" description="Helical" evidence="1">
    <location>
        <begin position="375"/>
        <end position="400"/>
    </location>
</feature>
<dbReference type="AlphaFoldDB" id="A0AAD8BMR0"/>
<accession>A0AAD8BMR0</accession>
<dbReference type="Gene3D" id="2.60.120.260">
    <property type="entry name" value="Galactose-binding domain-like"/>
    <property type="match status" value="1"/>
</dbReference>
<keyword evidence="1" id="KW-0812">Transmembrane</keyword>
<dbReference type="Proteomes" id="UP001233172">
    <property type="component" value="Unassembled WGS sequence"/>
</dbReference>
<organism evidence="2 3">
    <name type="scientific">Biomphalaria pfeifferi</name>
    <name type="common">Bloodfluke planorb</name>
    <name type="synonym">Freshwater snail</name>
    <dbReference type="NCBI Taxonomy" id="112525"/>
    <lineage>
        <taxon>Eukaryota</taxon>
        <taxon>Metazoa</taxon>
        <taxon>Spiralia</taxon>
        <taxon>Lophotrochozoa</taxon>
        <taxon>Mollusca</taxon>
        <taxon>Gastropoda</taxon>
        <taxon>Heterobranchia</taxon>
        <taxon>Euthyneura</taxon>
        <taxon>Panpulmonata</taxon>
        <taxon>Hygrophila</taxon>
        <taxon>Lymnaeoidea</taxon>
        <taxon>Planorbidae</taxon>
        <taxon>Biomphalaria</taxon>
    </lineage>
</organism>
<evidence type="ECO:0000313" key="2">
    <source>
        <dbReference type="EMBL" id="KAK0057166.1"/>
    </source>
</evidence>
<reference evidence="2" key="1">
    <citation type="journal article" date="2023" name="PLoS Negl. Trop. Dis.">
        <title>A genome sequence for Biomphalaria pfeifferi, the major vector snail for the human-infecting parasite Schistosoma mansoni.</title>
        <authorList>
            <person name="Bu L."/>
            <person name="Lu L."/>
            <person name="Laidemitt M.R."/>
            <person name="Zhang S.M."/>
            <person name="Mutuku M."/>
            <person name="Mkoji G."/>
            <person name="Steinauer M."/>
            <person name="Loker E.S."/>
        </authorList>
    </citation>
    <scope>NUCLEOTIDE SEQUENCE</scope>
    <source>
        <strain evidence="2">KasaAsao</strain>
    </source>
</reference>
<dbReference type="SUPFAM" id="SSF49785">
    <property type="entry name" value="Galactose-binding domain-like"/>
    <property type="match status" value="1"/>
</dbReference>
<evidence type="ECO:0000313" key="3">
    <source>
        <dbReference type="Proteomes" id="UP001233172"/>
    </source>
</evidence>
<evidence type="ECO:0000256" key="1">
    <source>
        <dbReference type="SAM" id="Phobius"/>
    </source>
</evidence>